<evidence type="ECO:0000256" key="9">
    <source>
        <dbReference type="ARBA" id="ARBA00047589"/>
    </source>
</evidence>
<dbReference type="GO" id="GO:0016746">
    <property type="term" value="F:acyltransferase activity"/>
    <property type="evidence" value="ECO:0007669"/>
    <property type="project" value="UniProtKB-KW"/>
</dbReference>
<dbReference type="Proteomes" id="UP000707138">
    <property type="component" value="Unassembled WGS sequence"/>
</dbReference>
<gene>
    <name evidence="11" type="primary">pduL</name>
    <name evidence="11" type="ORF">H6A01_05460</name>
</gene>
<evidence type="ECO:0000256" key="10">
    <source>
        <dbReference type="PIRNR" id="PIRNR010130"/>
    </source>
</evidence>
<evidence type="ECO:0000313" key="12">
    <source>
        <dbReference type="Proteomes" id="UP000707138"/>
    </source>
</evidence>
<evidence type="ECO:0000256" key="5">
    <source>
        <dbReference type="ARBA" id="ARBA00022679"/>
    </source>
</evidence>
<evidence type="ECO:0000256" key="2">
    <source>
        <dbReference type="ARBA" id="ARBA00007342"/>
    </source>
</evidence>
<evidence type="ECO:0000256" key="4">
    <source>
        <dbReference type="ARBA" id="ARBA00020837"/>
    </source>
</evidence>
<evidence type="ECO:0000256" key="1">
    <source>
        <dbReference type="ARBA" id="ARBA00001947"/>
    </source>
</evidence>
<dbReference type="PANTHER" id="PTHR39453:SF1">
    <property type="entry name" value="PHOSPHATE PROPANOYLTRANSFERASE"/>
    <property type="match status" value="1"/>
</dbReference>
<name>A0ABS2GH73_9FIRM</name>
<evidence type="ECO:0000256" key="7">
    <source>
        <dbReference type="ARBA" id="ARBA00022833"/>
    </source>
</evidence>
<keyword evidence="8 10" id="KW-0012">Acyltransferase</keyword>
<keyword evidence="5 10" id="KW-0808">Transferase</keyword>
<comment type="catalytic activity">
    <reaction evidence="9 10">
        <text>propanoyl-CoA + phosphate = propanoyl phosphate + CoA</text>
        <dbReference type="Rhea" id="RHEA:28046"/>
        <dbReference type="ChEBI" id="CHEBI:43474"/>
        <dbReference type="ChEBI" id="CHEBI:57287"/>
        <dbReference type="ChEBI" id="CHEBI:57392"/>
        <dbReference type="ChEBI" id="CHEBI:58933"/>
        <dbReference type="EC" id="2.3.1.222"/>
    </reaction>
</comment>
<keyword evidence="6" id="KW-0479">Metal-binding</keyword>
<protein>
    <recommendedName>
        <fullName evidence="4 10">Phosphate propanoyltransferase</fullName>
        <ecNumber evidence="3 10">2.3.1.222</ecNumber>
    </recommendedName>
</protein>
<reference evidence="11 12" key="1">
    <citation type="journal article" date="2021" name="Sci. Rep.">
        <title>The distribution of antibiotic resistance genes in chicken gut microbiota commensals.</title>
        <authorList>
            <person name="Juricova H."/>
            <person name="Matiasovicova J."/>
            <person name="Kubasova T."/>
            <person name="Cejkova D."/>
            <person name="Rychlik I."/>
        </authorList>
    </citation>
    <scope>NUCLEOTIDE SEQUENCE [LARGE SCALE GENOMIC DNA]</scope>
    <source>
        <strain evidence="11 12">An537</strain>
    </source>
</reference>
<comment type="cofactor">
    <cofactor evidence="1">
        <name>Zn(2+)</name>
        <dbReference type="ChEBI" id="CHEBI:29105"/>
    </cofactor>
</comment>
<proteinExistence type="inferred from homology"/>
<dbReference type="NCBIfam" id="NF011652">
    <property type="entry name" value="PRK15070.1"/>
    <property type="match status" value="1"/>
</dbReference>
<comment type="caution">
    <text evidence="11">The sequence shown here is derived from an EMBL/GenBank/DDBJ whole genome shotgun (WGS) entry which is preliminary data.</text>
</comment>
<dbReference type="InterPro" id="IPR008300">
    <property type="entry name" value="PTAC"/>
</dbReference>
<dbReference type="PIRSF" id="PIRSF010130">
    <property type="entry name" value="PduL"/>
    <property type="match status" value="1"/>
</dbReference>
<dbReference type="PANTHER" id="PTHR39453">
    <property type="entry name" value="PHOSPHATE PROPANOYLTRANSFERASE"/>
    <property type="match status" value="1"/>
</dbReference>
<comment type="similarity">
    <text evidence="2 10">Belongs to the PduL family.</text>
</comment>
<dbReference type="Pfam" id="PF06130">
    <property type="entry name" value="PTAC"/>
    <property type="match status" value="1"/>
</dbReference>
<comment type="function">
    <text evidence="10">Involved in 1,2-propanediol (1,2-PD) degradation by catalyzing the conversion of propanoyl-CoA to propanoyl-phosphate.</text>
</comment>
<accession>A0ABS2GH73</accession>
<keyword evidence="12" id="KW-1185">Reference proteome</keyword>
<dbReference type="RefSeq" id="WP_028255118.1">
    <property type="nucleotide sequence ID" value="NZ_CALXQD010000011.1"/>
</dbReference>
<dbReference type="EC" id="2.3.1.222" evidence="3 10"/>
<evidence type="ECO:0000256" key="8">
    <source>
        <dbReference type="ARBA" id="ARBA00023315"/>
    </source>
</evidence>
<comment type="pathway">
    <text evidence="10">Polyol metabolism; 1,2-propanediol degradation.</text>
</comment>
<evidence type="ECO:0000256" key="6">
    <source>
        <dbReference type="ARBA" id="ARBA00022723"/>
    </source>
</evidence>
<sequence>MEKGALKELIRKTIESIVAPTIPIGVSNRHIHLSGADYDRLFPRELLRPKKALAQPGEFAAEQTVTLVGPRGTIERVRLLGPLRAHSQVEVSQTDARTLGIAPPVALSGDLSKAAPITIKTAHGQITLPCCIIAKRHIHVAEADSSRLGVHHGDTVAVRMISPQRTTVYEDVIIRVSPDYVTEMHIDTDEANAAQISNGDTAYIVR</sequence>
<keyword evidence="7" id="KW-0862">Zinc</keyword>
<evidence type="ECO:0000313" key="11">
    <source>
        <dbReference type="EMBL" id="MBM6912768.1"/>
    </source>
</evidence>
<organism evidence="11 12">
    <name type="scientific">Veillonella magna</name>
    <dbReference type="NCBI Taxonomy" id="464322"/>
    <lineage>
        <taxon>Bacteria</taxon>
        <taxon>Bacillati</taxon>
        <taxon>Bacillota</taxon>
        <taxon>Negativicutes</taxon>
        <taxon>Veillonellales</taxon>
        <taxon>Veillonellaceae</taxon>
        <taxon>Veillonella</taxon>
    </lineage>
</organism>
<evidence type="ECO:0000256" key="3">
    <source>
        <dbReference type="ARBA" id="ARBA00012206"/>
    </source>
</evidence>
<dbReference type="EMBL" id="JACJLA010000008">
    <property type="protein sequence ID" value="MBM6912768.1"/>
    <property type="molecule type" value="Genomic_DNA"/>
</dbReference>